<dbReference type="CDD" id="cd00077">
    <property type="entry name" value="HDc"/>
    <property type="match status" value="1"/>
</dbReference>
<evidence type="ECO:0000313" key="2">
    <source>
        <dbReference type="EMBL" id="OGY58668.1"/>
    </source>
</evidence>
<dbReference type="EMBL" id="MHIX01000038">
    <property type="protein sequence ID" value="OGY58668.1"/>
    <property type="molecule type" value="Genomic_DNA"/>
</dbReference>
<dbReference type="PANTHER" id="PTHR38659">
    <property type="entry name" value="METAL-DEPENDENT PHOSPHOHYDROLASE"/>
    <property type="match status" value="1"/>
</dbReference>
<dbReference type="InterPro" id="IPR003607">
    <property type="entry name" value="HD/PDEase_dom"/>
</dbReference>
<dbReference type="InterPro" id="IPR006675">
    <property type="entry name" value="HDIG_dom"/>
</dbReference>
<organism evidence="2 3">
    <name type="scientific">Candidatus Colwellbacteria bacterium RIFCSPHIGHO2_12_FULL_44_17</name>
    <dbReference type="NCBI Taxonomy" id="1797689"/>
    <lineage>
        <taxon>Bacteria</taxon>
        <taxon>Candidatus Colwelliibacteriota</taxon>
    </lineage>
</organism>
<proteinExistence type="predicted"/>
<accession>A0A1G1Z213</accession>
<dbReference type="GO" id="GO:0016787">
    <property type="term" value="F:hydrolase activity"/>
    <property type="evidence" value="ECO:0007669"/>
    <property type="project" value="UniProtKB-KW"/>
</dbReference>
<comment type="caution">
    <text evidence="2">The sequence shown here is derived from an EMBL/GenBank/DDBJ whole genome shotgun (WGS) entry which is preliminary data.</text>
</comment>
<gene>
    <name evidence="2" type="ORF">A3F24_03140</name>
</gene>
<dbReference type="Pfam" id="PF01966">
    <property type="entry name" value="HD"/>
    <property type="match status" value="1"/>
</dbReference>
<dbReference type="InterPro" id="IPR006674">
    <property type="entry name" value="HD_domain"/>
</dbReference>
<dbReference type="NCBIfam" id="TIGR00277">
    <property type="entry name" value="HDIG"/>
    <property type="match status" value="1"/>
</dbReference>
<evidence type="ECO:0000313" key="3">
    <source>
        <dbReference type="Proteomes" id="UP000178515"/>
    </source>
</evidence>
<dbReference type="STRING" id="1797689.A3F24_03140"/>
<dbReference type="Proteomes" id="UP000178515">
    <property type="component" value="Unassembled WGS sequence"/>
</dbReference>
<reference evidence="2 3" key="1">
    <citation type="journal article" date="2016" name="Nat. Commun.">
        <title>Thousands of microbial genomes shed light on interconnected biogeochemical processes in an aquifer system.</title>
        <authorList>
            <person name="Anantharaman K."/>
            <person name="Brown C.T."/>
            <person name="Hug L.A."/>
            <person name="Sharon I."/>
            <person name="Castelle C.J."/>
            <person name="Probst A.J."/>
            <person name="Thomas B.C."/>
            <person name="Singh A."/>
            <person name="Wilkins M.J."/>
            <person name="Karaoz U."/>
            <person name="Brodie E.L."/>
            <person name="Williams K.H."/>
            <person name="Hubbard S.S."/>
            <person name="Banfield J.F."/>
        </authorList>
    </citation>
    <scope>NUCLEOTIDE SEQUENCE [LARGE SCALE GENOMIC DNA]</scope>
</reference>
<keyword evidence="2" id="KW-0378">Hydrolase</keyword>
<name>A0A1G1Z213_9BACT</name>
<dbReference type="AlphaFoldDB" id="A0A1G1Z213"/>
<dbReference type="SUPFAM" id="SSF109604">
    <property type="entry name" value="HD-domain/PDEase-like"/>
    <property type="match status" value="1"/>
</dbReference>
<feature type="domain" description="HD" evidence="1">
    <location>
        <begin position="20"/>
        <end position="108"/>
    </location>
</feature>
<evidence type="ECO:0000259" key="1">
    <source>
        <dbReference type="Pfam" id="PF01966"/>
    </source>
</evidence>
<dbReference type="PANTHER" id="PTHR38659:SF1">
    <property type="entry name" value="METAL DEPENDENT PHOSPHOHYDROLASE"/>
    <property type="match status" value="1"/>
</dbReference>
<dbReference type="Gene3D" id="1.10.3210.10">
    <property type="entry name" value="Hypothetical protein af1432"/>
    <property type="match status" value="1"/>
</dbReference>
<protein>
    <submittedName>
        <fullName evidence="2">Phosphohydrolase</fullName>
    </submittedName>
</protein>
<sequence>MTYEEGLTLLHKHVKNESLIKHCIAAGIIMRALAKKFNEDEENWELTGLLHDLDWEETQSTPEKHSLVAVEYLKQTDCPPEIIEAIRIHNHNHGLEPKTLLEKAIYCAEELTGLIVASALVQPDKKLASVKAESVLKKFKVPSFAKGVNREIILKCKEFLGIELEELIKIELVAMQARPAEVGL</sequence>